<keyword evidence="4" id="KW-1185">Reference proteome</keyword>
<dbReference type="FunFam" id="3.40.50.720:FF:000084">
    <property type="entry name" value="Short-chain dehydrogenase reductase"/>
    <property type="match status" value="2"/>
</dbReference>
<dbReference type="InterPro" id="IPR020904">
    <property type="entry name" value="Sc_DH/Rdtase_CS"/>
</dbReference>
<dbReference type="Proteomes" id="UP000037069">
    <property type="component" value="Unassembled WGS sequence"/>
</dbReference>
<dbReference type="InterPro" id="IPR002347">
    <property type="entry name" value="SDR_fam"/>
</dbReference>
<sequence>MKIQKQNQNQLKIAVLEFYYSLYVIATLVIYPVLIVFAVFIKLFKFIQNKQQNKTIKGQVAVITGSGRGLGRILAIELAKRGCHVAIVDIEQNLAEETAKFIAQEYQVKTKAYQIDVSDYHQLEELNKNVSQDLGNVTILINNAAILTLSSMLNPSPEEIQRMINVNFTSICFAQQIFLPKMKELNNGHIVNICSSSALFTSPFFNIYAGTKAAVRSITSALRIEIMNEFKNITATTVMPLFLNTNQRVERLINMSGLTKIFPLIEGPIVAQYVLDSMLNNEDEITIPNAFLYIYKLYELLPISVKEFGNALITFRGYNRLLKSLKAKTKIFKQIVKMFKQILYFEIYHSIQLIGIILLYPIFILIVVVNKIIRVIKNNSFGSRNIRGQVAVVTGGARGLGRDIAKELAARGCHIAIVDIKENLALETAQYLTEMYDIKSKAYKVDVSNYEQLEQLRISITADLGVPTILINNAAILAGSSLINLSPHEVKQMIEVNITAVYYILHIFLPKLKELNQGYIVNICSLSALVTSPLLSVYGTTKAAIRSLSSALRIEFILERKNITVTTVMPTFLSTNKTVEKIHILSGLGNLLPKMEGEVCAKYAINGMLNGSREIAVPSVMLYMYKLLEILPVLVKELFSAVIVSKNFKTMKNSAKIAEVLNKRD</sequence>
<dbReference type="AlphaFoldDB" id="A0A0L0BPI1"/>
<evidence type="ECO:0008006" key="5">
    <source>
        <dbReference type="Google" id="ProtNLM"/>
    </source>
</evidence>
<evidence type="ECO:0000313" key="3">
    <source>
        <dbReference type="EMBL" id="KNC21962.1"/>
    </source>
</evidence>
<dbReference type="OMA" id="FGETICA"/>
<dbReference type="STRING" id="7375.A0A0L0BPI1"/>
<dbReference type="OrthoDB" id="6251714at2759"/>
<evidence type="ECO:0000313" key="4">
    <source>
        <dbReference type="Proteomes" id="UP000037069"/>
    </source>
</evidence>
<dbReference type="PRINTS" id="PR00081">
    <property type="entry name" value="GDHRDH"/>
</dbReference>
<dbReference type="PANTHER" id="PTHR24322:SF748">
    <property type="entry name" value="FI23927P1-RELATED"/>
    <property type="match status" value="1"/>
</dbReference>
<keyword evidence="1" id="KW-0560">Oxidoreductase</keyword>
<feature type="transmembrane region" description="Helical" evidence="2">
    <location>
        <begin position="20"/>
        <end position="44"/>
    </location>
</feature>
<dbReference type="Gene3D" id="3.40.50.720">
    <property type="entry name" value="NAD(P)-binding Rossmann-like Domain"/>
    <property type="match status" value="2"/>
</dbReference>
<dbReference type="EMBL" id="JRES01001567">
    <property type="protein sequence ID" value="KNC21962.1"/>
    <property type="molecule type" value="Genomic_DNA"/>
</dbReference>
<evidence type="ECO:0000256" key="1">
    <source>
        <dbReference type="ARBA" id="ARBA00023002"/>
    </source>
</evidence>
<protein>
    <recommendedName>
        <fullName evidence="5">Estradiol 17-beta-dehydrogenase 11</fullName>
    </recommendedName>
</protein>
<gene>
    <name evidence="3" type="ORF">FF38_12106</name>
</gene>
<dbReference type="PRINTS" id="PR00080">
    <property type="entry name" value="SDRFAMILY"/>
</dbReference>
<dbReference type="Pfam" id="PF00106">
    <property type="entry name" value="adh_short"/>
    <property type="match status" value="2"/>
</dbReference>
<keyword evidence="2" id="KW-1133">Transmembrane helix</keyword>
<dbReference type="GO" id="GO:0005811">
    <property type="term" value="C:lipid droplet"/>
    <property type="evidence" value="ECO:0007669"/>
    <property type="project" value="TreeGrafter"/>
</dbReference>
<dbReference type="PANTHER" id="PTHR24322">
    <property type="entry name" value="PKSB"/>
    <property type="match status" value="1"/>
</dbReference>
<proteinExistence type="predicted"/>
<comment type="caution">
    <text evidence="3">The sequence shown here is derived from an EMBL/GenBank/DDBJ whole genome shotgun (WGS) entry which is preliminary data.</text>
</comment>
<dbReference type="PROSITE" id="PS00061">
    <property type="entry name" value="ADH_SHORT"/>
    <property type="match status" value="2"/>
</dbReference>
<accession>A0A0L0BPI1</accession>
<keyword evidence="2" id="KW-0472">Membrane</keyword>
<reference evidence="3 4" key="1">
    <citation type="journal article" date="2015" name="Nat. Commun.">
        <title>Lucilia cuprina genome unlocks parasitic fly biology to underpin future interventions.</title>
        <authorList>
            <person name="Anstead C.A."/>
            <person name="Korhonen P.K."/>
            <person name="Young N.D."/>
            <person name="Hall R.S."/>
            <person name="Jex A.R."/>
            <person name="Murali S.C."/>
            <person name="Hughes D.S."/>
            <person name="Lee S.F."/>
            <person name="Perry T."/>
            <person name="Stroehlein A.J."/>
            <person name="Ansell B.R."/>
            <person name="Breugelmans B."/>
            <person name="Hofmann A."/>
            <person name="Qu J."/>
            <person name="Dugan S."/>
            <person name="Lee S.L."/>
            <person name="Chao H."/>
            <person name="Dinh H."/>
            <person name="Han Y."/>
            <person name="Doddapaneni H.V."/>
            <person name="Worley K.C."/>
            <person name="Muzny D.M."/>
            <person name="Ioannidis P."/>
            <person name="Waterhouse R.M."/>
            <person name="Zdobnov E.M."/>
            <person name="James P.J."/>
            <person name="Bagnall N.H."/>
            <person name="Kotze A.C."/>
            <person name="Gibbs R.A."/>
            <person name="Richards S."/>
            <person name="Batterham P."/>
            <person name="Gasser R.B."/>
        </authorList>
    </citation>
    <scope>NUCLEOTIDE SEQUENCE [LARGE SCALE GENOMIC DNA]</scope>
    <source>
        <strain evidence="3 4">LS</strain>
        <tissue evidence="3">Full body</tissue>
    </source>
</reference>
<keyword evidence="2" id="KW-0812">Transmembrane</keyword>
<evidence type="ECO:0000256" key="2">
    <source>
        <dbReference type="SAM" id="Phobius"/>
    </source>
</evidence>
<feature type="transmembrane region" description="Helical" evidence="2">
    <location>
        <begin position="347"/>
        <end position="369"/>
    </location>
</feature>
<organism evidence="3 4">
    <name type="scientific">Lucilia cuprina</name>
    <name type="common">Green bottle fly</name>
    <name type="synonym">Australian sheep blowfly</name>
    <dbReference type="NCBI Taxonomy" id="7375"/>
    <lineage>
        <taxon>Eukaryota</taxon>
        <taxon>Metazoa</taxon>
        <taxon>Ecdysozoa</taxon>
        <taxon>Arthropoda</taxon>
        <taxon>Hexapoda</taxon>
        <taxon>Insecta</taxon>
        <taxon>Pterygota</taxon>
        <taxon>Neoptera</taxon>
        <taxon>Endopterygota</taxon>
        <taxon>Diptera</taxon>
        <taxon>Brachycera</taxon>
        <taxon>Muscomorpha</taxon>
        <taxon>Oestroidea</taxon>
        <taxon>Calliphoridae</taxon>
        <taxon>Luciliinae</taxon>
        <taxon>Lucilia</taxon>
    </lineage>
</organism>
<name>A0A0L0BPI1_LUCCU</name>
<dbReference type="GO" id="GO:0016616">
    <property type="term" value="F:oxidoreductase activity, acting on the CH-OH group of donors, NAD or NADP as acceptor"/>
    <property type="evidence" value="ECO:0007669"/>
    <property type="project" value="TreeGrafter"/>
</dbReference>
<dbReference type="InterPro" id="IPR036291">
    <property type="entry name" value="NAD(P)-bd_dom_sf"/>
</dbReference>
<dbReference type="SUPFAM" id="SSF51735">
    <property type="entry name" value="NAD(P)-binding Rossmann-fold domains"/>
    <property type="match status" value="2"/>
</dbReference>